<sequence length="1587" mass="165504">MDNMTLTVIFLILGVYASSSTGSNLTNIINNQCLEANVVCPAVDGPDSVYGALPDCTKFCQCSNGVPILHTCPQGLHFNPLLNVCDWPSNAGCTGRTTQSTTTTTTTAKSSTPKVTTTERTTTPKIETTTPNICVQAGITCPAVDGPDSVYGALPDCTKFCQCSNGAPYVHTCPAGLHFNPILNVCDWPSNAGCTGGTTQSTTTQSTTTTTKSSTPKVTTTERTTTKRTTTPKTETTTPNICVQAGIICPAIDGPDSVYGALPDCTKFCQCSNGAPYVHTCPSGLHFNPILNVCDWPSNAGCTGGTTQSTTTQSTTTTTKSSTPKVTTTERTTTPKTETTTPNICVQAGIICPAVDGPDSVYGALPDCTKFCQCSNGAPYVHTCPSGLHFNPILNVCDWPSNAGCTGGTTQSTTTQRTTTTAKSSTPKVTTTEGTTTERTTTPKTETTTPNICVQAGIICPAVDGPDSVYGALPDCTKFCQCSNGAPYVHTCPSGLHFNPILNVCDWPSNAGCTGGTTQSTTTQSTTTTTKSSTPKVTTTERTTTPKTETTTPNICVQAGIICPAVDGPDSVYGALPDCTKFCQCSNGAPYVHTCPSGLHFNPILNVCDWPSNAGCTGGTTQSTTTQRTTTTAKSSTPKVTTTEGTTTERTTTPKTETTTPNICVQAGIICPAVDGPDSVYGALPDCTKFCQCSNGAPYVHTCPSGLHFNPILNVCDWPSNAGCTGGTTQSTTTQRTTTTAKSSTPKVTTTEGTTTERTTTPKTETTTPNICVQAGISCPAVDGPDSVYGALPDCTKFCQCSNGVPILHTCPSGLHFNPVLNVCDWPSNAGCTGGTTQSTTKSTTTTTAKSTTTTAAKSSTPKVTTTESTTTQNTETSTANICINSNITCPSVDGPDSVYGALPDCTSFCQCSNGVPIVHTCPSGLHFNPILNVCDWPSNAGCTGGTTQSTTTQSTTTTTAKSSTPKVTTTERTTTQDTETTTANLCVQAGIICPAVDGPDSVYGALPDCTKFCQCSNGVAYVHKCTTGLHFNPILNVCDWPSNAGCTGGTTQSTTTQSTTTTTTQNETTSTEASTDIEESTTENSTTENENSDECSNGEGSGDTTTDMCQVSTTEPNISDETTENNQDSTTEDNIVDDTTENSQTTTDASIPCSTITVTETIITTTVISGTEYCLQNNVACPAADGPDSVYGTLPDCTKFCQCSSGKPYLHSCPDGLHFNSVSNVCEIPEIAGCASQSVTNPTDSNVVIEIATECSGESSTTDQESTTEDSTTEDSTTEDSTTEDSTTEDSTTEHSTTEDSSTEDSTTEDSTTEDSSTEDTTTEDSTTEDSTTEDSTTEESTTTTTAKSSTPKVTTTERTTTPKAETTTPNICVQAGIICPAVDGPDSVYGALPDCTKFCQCSNGVPIVHKCPAELHFNPLLNVCDWPSNAGCTGGTTQSTTTQSTTTTTTTQNNTSTTTVTTTSTEASTDVEESTTENSTTERSTPNVTTIESATTTIIHESSTPNVESTTTQNNETTPNLCVQADIKCPAIDPEFPVFTGLPDCTKYCKCSNGTPYLFNCPANLHFNPEKNVCDWPEDAGCASN</sequence>
<gene>
    <name evidence="9" type="ORF">PSYICH_LOCUS11361</name>
</gene>
<evidence type="ECO:0000256" key="4">
    <source>
        <dbReference type="ARBA" id="ARBA00023157"/>
    </source>
</evidence>
<reference evidence="9" key="1">
    <citation type="submission" date="2022-01" db="EMBL/GenBank/DDBJ databases">
        <authorList>
            <person name="King R."/>
        </authorList>
    </citation>
    <scope>NUCLEOTIDE SEQUENCE</scope>
</reference>
<dbReference type="PANTHER" id="PTHR23301">
    <property type="entry name" value="CHITIN BINDING PERITROPHIN-A"/>
    <property type="match status" value="1"/>
</dbReference>
<feature type="region of interest" description="Disordered" evidence="6">
    <location>
        <begin position="727"/>
        <end position="767"/>
    </location>
</feature>
<keyword evidence="3" id="KW-0677">Repeat</keyword>
<feature type="domain" description="Chitin-binding type-2" evidence="8">
    <location>
        <begin position="349"/>
        <end position="407"/>
    </location>
</feature>
<dbReference type="Proteomes" id="UP001153636">
    <property type="component" value="Chromosome 5"/>
</dbReference>
<feature type="region of interest" description="Disordered" evidence="6">
    <location>
        <begin position="834"/>
        <end position="872"/>
    </location>
</feature>
<evidence type="ECO:0000259" key="8">
    <source>
        <dbReference type="PROSITE" id="PS50940"/>
    </source>
</evidence>
<dbReference type="GO" id="GO:0008061">
    <property type="term" value="F:chitin binding"/>
    <property type="evidence" value="ECO:0007669"/>
    <property type="project" value="UniProtKB-KW"/>
</dbReference>
<accession>A0A9P0CXX4</accession>
<dbReference type="Gene3D" id="2.170.140.10">
    <property type="entry name" value="Chitin binding domain"/>
    <property type="match status" value="13"/>
</dbReference>
<dbReference type="SUPFAM" id="SSF57625">
    <property type="entry name" value="Invertebrate chitin-binding proteins"/>
    <property type="match status" value="13"/>
</dbReference>
<feature type="domain" description="Chitin-binding type-2" evidence="8">
    <location>
        <begin position="560"/>
        <end position="618"/>
    </location>
</feature>
<dbReference type="PROSITE" id="PS50940">
    <property type="entry name" value="CHIT_BIND_II"/>
    <property type="match status" value="13"/>
</dbReference>
<evidence type="ECO:0000256" key="5">
    <source>
        <dbReference type="ARBA" id="ARBA00023180"/>
    </source>
</evidence>
<feature type="region of interest" description="Disordered" evidence="6">
    <location>
        <begin position="305"/>
        <end position="338"/>
    </location>
</feature>
<dbReference type="EMBL" id="OV651817">
    <property type="protein sequence ID" value="CAH1111372.1"/>
    <property type="molecule type" value="Genomic_DNA"/>
</dbReference>
<feature type="region of interest" description="Disordered" evidence="6">
    <location>
        <begin position="1255"/>
        <end position="1367"/>
    </location>
</feature>
<protein>
    <recommendedName>
        <fullName evidence="8">Chitin-binding type-2 domain-containing protein</fullName>
    </recommendedName>
</protein>
<proteinExistence type="predicted"/>
<evidence type="ECO:0000313" key="10">
    <source>
        <dbReference type="Proteomes" id="UP001153636"/>
    </source>
</evidence>
<dbReference type="InterPro" id="IPR002557">
    <property type="entry name" value="Chitin-bd_dom"/>
</dbReference>
<feature type="region of interest" description="Disordered" evidence="6">
    <location>
        <begin position="1437"/>
        <end position="1488"/>
    </location>
</feature>
<name>A0A9P0CXX4_9CUCU</name>
<organism evidence="9 10">
    <name type="scientific">Psylliodes chrysocephalus</name>
    <dbReference type="NCBI Taxonomy" id="3402493"/>
    <lineage>
        <taxon>Eukaryota</taxon>
        <taxon>Metazoa</taxon>
        <taxon>Ecdysozoa</taxon>
        <taxon>Arthropoda</taxon>
        <taxon>Hexapoda</taxon>
        <taxon>Insecta</taxon>
        <taxon>Pterygota</taxon>
        <taxon>Neoptera</taxon>
        <taxon>Endopterygota</taxon>
        <taxon>Coleoptera</taxon>
        <taxon>Polyphaga</taxon>
        <taxon>Cucujiformia</taxon>
        <taxon>Chrysomeloidea</taxon>
        <taxon>Chrysomelidae</taxon>
        <taxon>Galerucinae</taxon>
        <taxon>Alticini</taxon>
        <taxon>Psylliodes</taxon>
    </lineage>
</organism>
<feature type="signal peptide" evidence="7">
    <location>
        <begin position="1"/>
        <end position="22"/>
    </location>
</feature>
<feature type="domain" description="Chitin-binding type-2" evidence="8">
    <location>
        <begin position="887"/>
        <end position="945"/>
    </location>
</feature>
<dbReference type="InterPro" id="IPR036508">
    <property type="entry name" value="Chitin-bd_dom_sf"/>
</dbReference>
<feature type="compositionally biased region" description="Low complexity" evidence="6">
    <location>
        <begin position="1340"/>
        <end position="1367"/>
    </location>
</feature>
<feature type="domain" description="Chitin-binding type-2" evidence="8">
    <location>
        <begin position="246"/>
        <end position="304"/>
    </location>
</feature>
<feature type="compositionally biased region" description="Polar residues" evidence="6">
    <location>
        <begin position="1103"/>
        <end position="1130"/>
    </location>
</feature>
<feature type="region of interest" description="Disordered" evidence="6">
    <location>
        <begin position="96"/>
        <end position="121"/>
    </location>
</feature>
<keyword evidence="2 7" id="KW-0732">Signal</keyword>
<evidence type="ECO:0000256" key="1">
    <source>
        <dbReference type="ARBA" id="ARBA00022669"/>
    </source>
</evidence>
<feature type="domain" description="Chitin-binding type-2" evidence="8">
    <location>
        <begin position="776"/>
        <end position="834"/>
    </location>
</feature>
<feature type="domain" description="Chitin-binding type-2" evidence="8">
    <location>
        <begin position="991"/>
        <end position="1049"/>
    </location>
</feature>
<feature type="region of interest" description="Disordered" evidence="6">
    <location>
        <begin position="619"/>
        <end position="659"/>
    </location>
</feature>
<feature type="domain" description="Chitin-binding type-2" evidence="8">
    <location>
        <begin position="138"/>
        <end position="196"/>
    </location>
</feature>
<feature type="compositionally biased region" description="Acidic residues" evidence="6">
    <location>
        <begin position="1302"/>
        <end position="1339"/>
    </location>
</feature>
<dbReference type="SMART" id="SM00494">
    <property type="entry name" value="ChtBD2"/>
    <property type="match status" value="13"/>
</dbReference>
<feature type="compositionally biased region" description="Low complexity" evidence="6">
    <location>
        <begin position="1050"/>
        <end position="1075"/>
    </location>
</feature>
<feature type="compositionally biased region" description="Acidic residues" evidence="6">
    <location>
        <begin position="1131"/>
        <end position="1141"/>
    </location>
</feature>
<feature type="region of interest" description="Disordered" evidence="6">
    <location>
        <begin position="197"/>
        <end position="235"/>
    </location>
</feature>
<feature type="domain" description="Chitin-binding type-2" evidence="8">
    <location>
        <begin position="37"/>
        <end position="95"/>
    </location>
</feature>
<feature type="region of interest" description="Disordered" evidence="6">
    <location>
        <begin position="516"/>
        <end position="549"/>
    </location>
</feature>
<dbReference type="Pfam" id="PF01607">
    <property type="entry name" value="CBM_14"/>
    <property type="match status" value="13"/>
</dbReference>
<feature type="compositionally biased region" description="Low complexity" evidence="6">
    <location>
        <begin position="1083"/>
        <end position="1098"/>
    </location>
</feature>
<dbReference type="PANTHER" id="PTHR23301:SF0">
    <property type="entry name" value="CHITIN-BINDING TYPE-2 DOMAIN-CONTAINING PROTEIN-RELATED"/>
    <property type="match status" value="1"/>
</dbReference>
<dbReference type="InterPro" id="IPR051940">
    <property type="entry name" value="Chitin_bind-dev_reg"/>
</dbReference>
<feature type="domain" description="Chitin-binding type-2" evidence="8">
    <location>
        <begin position="668"/>
        <end position="726"/>
    </location>
</feature>
<dbReference type="OrthoDB" id="6020543at2759"/>
<feature type="chain" id="PRO_5040443541" description="Chitin-binding type-2 domain-containing protein" evidence="7">
    <location>
        <begin position="23"/>
        <end position="1587"/>
    </location>
</feature>
<feature type="compositionally biased region" description="Low complexity" evidence="6">
    <location>
        <begin position="1478"/>
        <end position="1487"/>
    </location>
</feature>
<feature type="domain" description="Chitin-binding type-2" evidence="8">
    <location>
        <begin position="1179"/>
        <end position="1237"/>
    </location>
</feature>
<keyword evidence="5" id="KW-0325">Glycoprotein</keyword>
<feature type="domain" description="Chitin-binding type-2" evidence="8">
    <location>
        <begin position="1378"/>
        <end position="1436"/>
    </location>
</feature>
<feature type="compositionally biased region" description="Low complexity" evidence="6">
    <location>
        <begin position="836"/>
        <end position="872"/>
    </location>
</feature>
<keyword evidence="4" id="KW-1015">Disulfide bond</keyword>
<keyword evidence="10" id="KW-1185">Reference proteome</keyword>
<feature type="region of interest" description="Disordered" evidence="6">
    <location>
        <begin position="948"/>
        <end position="976"/>
    </location>
</feature>
<feature type="domain" description="Chitin-binding type-2" evidence="8">
    <location>
        <begin position="457"/>
        <end position="515"/>
    </location>
</feature>
<evidence type="ECO:0000256" key="7">
    <source>
        <dbReference type="SAM" id="SignalP"/>
    </source>
</evidence>
<dbReference type="GO" id="GO:0005576">
    <property type="term" value="C:extracellular region"/>
    <property type="evidence" value="ECO:0007669"/>
    <property type="project" value="InterPro"/>
</dbReference>
<feature type="domain" description="Chitin-binding type-2" evidence="8">
    <location>
        <begin position="1528"/>
        <end position="1586"/>
    </location>
</feature>
<evidence type="ECO:0000313" key="9">
    <source>
        <dbReference type="EMBL" id="CAH1111372.1"/>
    </source>
</evidence>
<evidence type="ECO:0000256" key="3">
    <source>
        <dbReference type="ARBA" id="ARBA00022737"/>
    </source>
</evidence>
<feature type="region of interest" description="Disordered" evidence="6">
    <location>
        <begin position="408"/>
        <end position="448"/>
    </location>
</feature>
<keyword evidence="1" id="KW-0147">Chitin-binding</keyword>
<feature type="compositionally biased region" description="Low complexity" evidence="6">
    <location>
        <begin position="1437"/>
        <end position="1470"/>
    </location>
</feature>
<evidence type="ECO:0000256" key="6">
    <source>
        <dbReference type="SAM" id="MobiDB-lite"/>
    </source>
</evidence>
<evidence type="ECO:0000256" key="2">
    <source>
        <dbReference type="ARBA" id="ARBA00022729"/>
    </source>
</evidence>
<feature type="compositionally biased region" description="Acidic residues" evidence="6">
    <location>
        <begin position="1267"/>
        <end position="1289"/>
    </location>
</feature>
<feature type="region of interest" description="Disordered" evidence="6">
    <location>
        <begin position="1050"/>
        <end position="1149"/>
    </location>
</feature>